<dbReference type="GO" id="GO:0031146">
    <property type="term" value="P:SCF-dependent proteasomal ubiquitin-dependent protein catabolic process"/>
    <property type="evidence" value="ECO:0007669"/>
    <property type="project" value="TreeGrafter"/>
</dbReference>
<gene>
    <name evidence="3" type="ORF">OBRU01_07316</name>
</gene>
<dbReference type="Pfam" id="PF25372">
    <property type="entry name" value="DUF7885"/>
    <property type="match status" value="1"/>
</dbReference>
<dbReference type="SMART" id="SM00367">
    <property type="entry name" value="LRR_CC"/>
    <property type="match status" value="6"/>
</dbReference>
<feature type="domain" description="F-box/LRR-repeat protein 15-like leucin rich repeat" evidence="2">
    <location>
        <begin position="167"/>
        <end position="317"/>
    </location>
</feature>
<dbReference type="PANTHER" id="PTHR13318">
    <property type="entry name" value="PARTNER OF PAIRED, ISOFORM B-RELATED"/>
    <property type="match status" value="1"/>
</dbReference>
<dbReference type="Proteomes" id="UP000037510">
    <property type="component" value="Unassembled WGS sequence"/>
</dbReference>
<name>A0A0L7LJH0_OPEBR</name>
<sequence length="362" mass="39759">MQSDFQNSVTDCDRVHNRNRHRQGLRMSTGSCSGPGICGGARRRPPPPPEPALSLAADLSELSLDQGYHTLAEGHQPRRRQHHRDATLNDALCQTYAEWRVSVGAGRGWSPGSHPGLKRGGGSGQQDLWRWQPGCPNVDWPEWAWLEPRLGARRPPVEYIDLTDCGNVTDAGLCALLHTCPSLQYLYLRRCILVTDAGVRWIPAYCALKELSVSDCVGVTDFGLYELAKIGQALRYLSVAKCTQVSDSGIRTLARRCYKLRYLNARGCGALGDDGVEAVAKGCSRLRALDLGATDVSEAGLQKLALRGCELIGDDGLEAVAYYCRGLCQLNIQDTPVTLRGYRAVKKYCKRCVIEHTNPGFC</sequence>
<reference evidence="3 4" key="1">
    <citation type="journal article" date="2015" name="Genome Biol. Evol.">
        <title>The genome of winter moth (Operophtera brumata) provides a genomic perspective on sexual dimorphism and phenology.</title>
        <authorList>
            <person name="Derks M.F."/>
            <person name="Smit S."/>
            <person name="Salis L."/>
            <person name="Schijlen E."/>
            <person name="Bossers A."/>
            <person name="Mateman C."/>
            <person name="Pijl A.S."/>
            <person name="de Ridder D."/>
            <person name="Groenen M.A."/>
            <person name="Visser M.E."/>
            <person name="Megens H.J."/>
        </authorList>
    </citation>
    <scope>NUCLEOTIDE SEQUENCE [LARGE SCALE GENOMIC DNA]</scope>
    <source>
        <strain evidence="3">WM2013NL</strain>
        <tissue evidence="3">Head and thorax</tissue>
    </source>
</reference>
<keyword evidence="4" id="KW-1185">Reference proteome</keyword>
<dbReference type="InterPro" id="IPR057207">
    <property type="entry name" value="FBXL15_LRR"/>
</dbReference>
<feature type="region of interest" description="Disordered" evidence="1">
    <location>
        <begin position="1"/>
        <end position="52"/>
    </location>
</feature>
<comment type="caution">
    <text evidence="3">The sequence shown here is derived from an EMBL/GenBank/DDBJ whole genome shotgun (WGS) entry which is preliminary data.</text>
</comment>
<dbReference type="GO" id="GO:0019005">
    <property type="term" value="C:SCF ubiquitin ligase complex"/>
    <property type="evidence" value="ECO:0007669"/>
    <property type="project" value="TreeGrafter"/>
</dbReference>
<evidence type="ECO:0000313" key="3">
    <source>
        <dbReference type="EMBL" id="KOB75683.1"/>
    </source>
</evidence>
<dbReference type="EMBL" id="JTDY01000846">
    <property type="protein sequence ID" value="KOB75683.1"/>
    <property type="molecule type" value="Genomic_DNA"/>
</dbReference>
<feature type="compositionally biased region" description="Polar residues" evidence="1">
    <location>
        <begin position="1"/>
        <end position="10"/>
    </location>
</feature>
<dbReference type="STRING" id="104452.A0A0L7LJH0"/>
<accession>A0A0L7LJH0</accession>
<dbReference type="Gene3D" id="3.80.10.10">
    <property type="entry name" value="Ribonuclease Inhibitor"/>
    <property type="match status" value="1"/>
</dbReference>
<proteinExistence type="predicted"/>
<dbReference type="PANTHER" id="PTHR13318:SF50">
    <property type="entry name" value="F-BOX_LRR-REPEAT PROTEIN 7"/>
    <property type="match status" value="1"/>
</dbReference>
<organism evidence="3 4">
    <name type="scientific">Operophtera brumata</name>
    <name type="common">Winter moth</name>
    <name type="synonym">Phalaena brumata</name>
    <dbReference type="NCBI Taxonomy" id="104452"/>
    <lineage>
        <taxon>Eukaryota</taxon>
        <taxon>Metazoa</taxon>
        <taxon>Ecdysozoa</taxon>
        <taxon>Arthropoda</taxon>
        <taxon>Hexapoda</taxon>
        <taxon>Insecta</taxon>
        <taxon>Pterygota</taxon>
        <taxon>Neoptera</taxon>
        <taxon>Endopterygota</taxon>
        <taxon>Lepidoptera</taxon>
        <taxon>Glossata</taxon>
        <taxon>Ditrysia</taxon>
        <taxon>Geometroidea</taxon>
        <taxon>Geometridae</taxon>
        <taxon>Larentiinae</taxon>
        <taxon>Operophtera</taxon>
    </lineage>
</organism>
<evidence type="ECO:0000256" key="1">
    <source>
        <dbReference type="SAM" id="MobiDB-lite"/>
    </source>
</evidence>
<dbReference type="InterPro" id="IPR032675">
    <property type="entry name" value="LRR_dom_sf"/>
</dbReference>
<dbReference type="SUPFAM" id="SSF52047">
    <property type="entry name" value="RNI-like"/>
    <property type="match status" value="1"/>
</dbReference>
<dbReference type="AlphaFoldDB" id="A0A0L7LJH0"/>
<evidence type="ECO:0000259" key="2">
    <source>
        <dbReference type="Pfam" id="PF25372"/>
    </source>
</evidence>
<dbReference type="InterPro" id="IPR006553">
    <property type="entry name" value="Leu-rich_rpt_Cys-con_subtyp"/>
</dbReference>
<evidence type="ECO:0000313" key="4">
    <source>
        <dbReference type="Proteomes" id="UP000037510"/>
    </source>
</evidence>
<protein>
    <recommendedName>
        <fullName evidence="2">F-box/LRR-repeat protein 15-like leucin rich repeat domain-containing protein</fullName>
    </recommendedName>
</protein>